<name>A0A814LJJ3_9BILA</name>
<dbReference type="EMBL" id="CAJNOH010000523">
    <property type="protein sequence ID" value="CAF1066056.1"/>
    <property type="molecule type" value="Genomic_DNA"/>
</dbReference>
<proteinExistence type="predicted"/>
<accession>A0A814LJJ3</accession>
<evidence type="ECO:0000313" key="2">
    <source>
        <dbReference type="EMBL" id="CAF1066056.1"/>
    </source>
</evidence>
<reference evidence="2" key="1">
    <citation type="submission" date="2021-02" db="EMBL/GenBank/DDBJ databases">
        <authorList>
            <person name="Nowell W R."/>
        </authorList>
    </citation>
    <scope>NUCLEOTIDE SEQUENCE</scope>
</reference>
<organism evidence="2 3">
    <name type="scientific">Rotaria sordida</name>
    <dbReference type="NCBI Taxonomy" id="392033"/>
    <lineage>
        <taxon>Eukaryota</taxon>
        <taxon>Metazoa</taxon>
        <taxon>Spiralia</taxon>
        <taxon>Gnathifera</taxon>
        <taxon>Rotifera</taxon>
        <taxon>Eurotatoria</taxon>
        <taxon>Bdelloidea</taxon>
        <taxon>Philodinida</taxon>
        <taxon>Philodinidae</taxon>
        <taxon>Rotaria</taxon>
    </lineage>
</organism>
<gene>
    <name evidence="2" type="ORF">PYM288_LOCUS17907</name>
</gene>
<comment type="caution">
    <text evidence="2">The sequence shown here is derived from an EMBL/GenBank/DDBJ whole genome shotgun (WGS) entry which is preliminary data.</text>
</comment>
<sequence>MKVVFESNLHQEDMSFEDFALTCTRTFGQTPIRLIRMSSTLTAYGGSIDQPYRHLALLCQPHFTSKSISIAFYLNGTAYFEYLTEDKIRQRLQLLNNTYKTSFHYNDLEHVLTRLKTILSTDSIKQDNNELHAKLLSSRLLSIEIYQDDFKFKFRCDERPELFEQHYVRQLLIQLKELSQRQAYLCELLEHKDQLPQFDANLFLSTPVTLIDDEEDSDDDDEISSSSTTAHLWKTAFGRRGAAQFLDICLLKKAYMKALEDMSDDEQDLDIVSSIVNTLVDKIVVQINQQDNNDDDDDDDNDEIGLAKRIGKRSLTTSTVNFESDAQQIKRLRNNSTNANVSV</sequence>
<dbReference type="GO" id="GO:0006302">
    <property type="term" value="P:double-strand break repair"/>
    <property type="evidence" value="ECO:0007669"/>
    <property type="project" value="InterPro"/>
</dbReference>
<dbReference type="AlphaFoldDB" id="A0A814LJJ3"/>
<dbReference type="Pfam" id="PF09302">
    <property type="entry name" value="XLF"/>
    <property type="match status" value="1"/>
</dbReference>
<evidence type="ECO:0000313" key="3">
    <source>
        <dbReference type="Proteomes" id="UP000663854"/>
    </source>
</evidence>
<dbReference type="GO" id="GO:0005634">
    <property type="term" value="C:nucleus"/>
    <property type="evidence" value="ECO:0007669"/>
    <property type="project" value="InterPro"/>
</dbReference>
<protein>
    <recommendedName>
        <fullName evidence="1">XLF-like N-terminal domain-containing protein</fullName>
    </recommendedName>
</protein>
<dbReference type="Proteomes" id="UP000663854">
    <property type="component" value="Unassembled WGS sequence"/>
</dbReference>
<dbReference type="InterPro" id="IPR015381">
    <property type="entry name" value="XLF-like_N"/>
</dbReference>
<feature type="domain" description="XLF-like N-terminal" evidence="1">
    <location>
        <begin position="56"/>
        <end position="157"/>
    </location>
</feature>
<evidence type="ECO:0000259" key="1">
    <source>
        <dbReference type="Pfam" id="PF09302"/>
    </source>
</evidence>